<dbReference type="OMA" id="FADCCAV"/>
<keyword evidence="2" id="KW-1185">Reference proteome</keyword>
<dbReference type="InParanoid" id="B3RYS0"/>
<dbReference type="Proteomes" id="UP000009022">
    <property type="component" value="Unassembled WGS sequence"/>
</dbReference>
<dbReference type="AlphaFoldDB" id="B3RYS0"/>
<gene>
    <name evidence="1" type="ORF">TRIADDRAFT_56655</name>
</gene>
<dbReference type="OrthoDB" id="423313at2759"/>
<dbReference type="Pfam" id="PF23733">
    <property type="entry name" value="GRXCR1-2_C"/>
    <property type="match status" value="1"/>
</dbReference>
<dbReference type="Gene3D" id="3.40.30.10">
    <property type="entry name" value="Glutaredoxin"/>
    <property type="match status" value="1"/>
</dbReference>
<dbReference type="RefSeq" id="XP_002112534.1">
    <property type="nucleotide sequence ID" value="XM_002112498.1"/>
</dbReference>
<dbReference type="GO" id="GO:0007605">
    <property type="term" value="P:sensory perception of sound"/>
    <property type="evidence" value="ECO:0007669"/>
    <property type="project" value="InterPro"/>
</dbReference>
<sequence>MSTQEIDSSELPKVRQLVNQFLSISITHQKNNSIDDKNELVIYTTSIGIIRETAQDCQLVRSILQTLCLKFIEKDVSIHPLYLKELYERIGTVKIKLPQTFVGGLYVGGASAVESLNESGKLRELTTNFERQGATEINCASCYDYRFVPCHSCHGSRRNRSSSFNRIAELKCGQCNENGLQLCPQCSIPMRSRANSAPKRQFESEKHYNLQVPCTNYTLKLS</sequence>
<dbReference type="FunCoup" id="B3RYS0">
    <property type="interactions" value="6"/>
</dbReference>
<dbReference type="STRING" id="10228.B3RYS0"/>
<dbReference type="InterPro" id="IPR042797">
    <property type="entry name" value="GRXCR1"/>
</dbReference>
<reference evidence="1 2" key="1">
    <citation type="journal article" date="2008" name="Nature">
        <title>The Trichoplax genome and the nature of placozoans.</title>
        <authorList>
            <person name="Srivastava M."/>
            <person name="Begovic E."/>
            <person name="Chapman J."/>
            <person name="Putnam N.H."/>
            <person name="Hellsten U."/>
            <person name="Kawashima T."/>
            <person name="Kuo A."/>
            <person name="Mitros T."/>
            <person name="Salamov A."/>
            <person name="Carpenter M.L."/>
            <person name="Signorovitch A.Y."/>
            <person name="Moreno M.A."/>
            <person name="Kamm K."/>
            <person name="Grimwood J."/>
            <person name="Schmutz J."/>
            <person name="Shapiro H."/>
            <person name="Grigoriev I.V."/>
            <person name="Buss L.W."/>
            <person name="Schierwater B."/>
            <person name="Dellaporta S.L."/>
            <person name="Rokhsar D.S."/>
        </authorList>
    </citation>
    <scope>NUCLEOTIDE SEQUENCE [LARGE SCALE GENOMIC DNA]</scope>
    <source>
        <strain evidence="1 2">Grell-BS-1999</strain>
    </source>
</reference>
<accession>B3RYS0</accession>
<dbReference type="CTD" id="6753747"/>
<dbReference type="eggNOG" id="KOG2824">
    <property type="taxonomic scope" value="Eukaryota"/>
</dbReference>
<dbReference type="PANTHER" id="PTHR46990:SF1">
    <property type="entry name" value="GLUTAREDOXIN DOMAIN-CONTAINING CYSTEINE-RICH PROTEIN 1"/>
    <property type="match status" value="1"/>
</dbReference>
<dbReference type="PROSITE" id="PS51354">
    <property type="entry name" value="GLUTAREDOXIN_2"/>
    <property type="match status" value="1"/>
</dbReference>
<dbReference type="SUPFAM" id="SSF52833">
    <property type="entry name" value="Thioredoxin-like"/>
    <property type="match status" value="1"/>
</dbReference>
<dbReference type="HOGENOM" id="CLU_029893_3_1_1"/>
<protein>
    <submittedName>
        <fullName evidence="1">Uncharacterized protein</fullName>
    </submittedName>
</protein>
<proteinExistence type="predicted"/>
<dbReference type="GeneID" id="6753747"/>
<name>B3RYS0_TRIAD</name>
<dbReference type="EMBL" id="DS985245">
    <property type="protein sequence ID" value="EDV24644.1"/>
    <property type="molecule type" value="Genomic_DNA"/>
</dbReference>
<dbReference type="InterPro" id="IPR036249">
    <property type="entry name" value="Thioredoxin-like_sf"/>
</dbReference>
<dbReference type="KEGG" id="tad:TRIADDRAFT_56655"/>
<evidence type="ECO:0000313" key="1">
    <source>
        <dbReference type="EMBL" id="EDV24644.1"/>
    </source>
</evidence>
<dbReference type="PhylomeDB" id="B3RYS0"/>
<evidence type="ECO:0000313" key="2">
    <source>
        <dbReference type="Proteomes" id="UP000009022"/>
    </source>
</evidence>
<organism evidence="1 2">
    <name type="scientific">Trichoplax adhaerens</name>
    <name type="common">Trichoplax reptans</name>
    <dbReference type="NCBI Taxonomy" id="10228"/>
    <lineage>
        <taxon>Eukaryota</taxon>
        <taxon>Metazoa</taxon>
        <taxon>Placozoa</taxon>
        <taxon>Uniplacotomia</taxon>
        <taxon>Trichoplacea</taxon>
        <taxon>Trichoplacidae</taxon>
        <taxon>Trichoplax</taxon>
    </lineage>
</organism>
<dbReference type="PANTHER" id="PTHR46990">
    <property type="entry name" value="GLUTAREDOXIN DOMAIN-CONTAINING CYSTEINE-RICH PROTEIN 1"/>
    <property type="match status" value="1"/>
</dbReference>